<protein>
    <submittedName>
        <fullName evidence="4">DUF4422 domain-containing protein</fullName>
    </submittedName>
</protein>
<evidence type="ECO:0000313" key="5">
    <source>
        <dbReference type="Proteomes" id="UP000291917"/>
    </source>
</evidence>
<feature type="domain" description="DUF4422" evidence="2">
    <location>
        <begin position="167"/>
        <end position="382"/>
    </location>
</feature>
<dbReference type="RefSeq" id="WP_004292988.1">
    <property type="nucleotide sequence ID" value="NZ_JADNCV010000001.1"/>
</dbReference>
<accession>A0A415S134</accession>
<evidence type="ECO:0000313" key="4">
    <source>
        <dbReference type="EMBL" id="RYT75260.1"/>
    </source>
</evidence>
<dbReference type="SUPFAM" id="SSF53756">
    <property type="entry name" value="UDP-Glycosyltransferase/glycogen phosphorylase"/>
    <property type="match status" value="1"/>
</dbReference>
<dbReference type="GO" id="GO:0016758">
    <property type="term" value="F:hexosyltransferase activity"/>
    <property type="evidence" value="ECO:0007669"/>
    <property type="project" value="InterPro"/>
</dbReference>
<proteinExistence type="predicted"/>
<name>A0A415S134_9BACE</name>
<dbReference type="EMBL" id="RCXL01000008">
    <property type="protein sequence ID" value="RYT75260.1"/>
    <property type="molecule type" value="Genomic_DNA"/>
</dbReference>
<dbReference type="Pfam" id="PF14393">
    <property type="entry name" value="DUF4422"/>
    <property type="match status" value="1"/>
</dbReference>
<evidence type="ECO:0000313" key="6">
    <source>
        <dbReference type="Proteomes" id="UP000335496"/>
    </source>
</evidence>
<dbReference type="AlphaFoldDB" id="A0A415S134"/>
<dbReference type="EMBL" id="VVZX01000008">
    <property type="protein sequence ID" value="KAA5274487.1"/>
    <property type="molecule type" value="Genomic_DNA"/>
</dbReference>
<dbReference type="Gene3D" id="3.40.50.2000">
    <property type="entry name" value="Glycogen Phosphorylase B"/>
    <property type="match status" value="1"/>
</dbReference>
<organism evidence="4 5">
    <name type="scientific">Bacteroides eggerthii</name>
    <dbReference type="NCBI Taxonomy" id="28111"/>
    <lineage>
        <taxon>Bacteria</taxon>
        <taxon>Pseudomonadati</taxon>
        <taxon>Bacteroidota</taxon>
        <taxon>Bacteroidia</taxon>
        <taxon>Bacteroidales</taxon>
        <taxon>Bacteroidaceae</taxon>
        <taxon>Bacteroides</taxon>
    </lineage>
</organism>
<dbReference type="InterPro" id="IPR007235">
    <property type="entry name" value="Glyco_trans_28_C"/>
</dbReference>
<dbReference type="Proteomes" id="UP000335496">
    <property type="component" value="Unassembled WGS sequence"/>
</dbReference>
<keyword evidence="6" id="KW-1185">Reference proteome</keyword>
<feature type="domain" description="Glycosyl transferase family 28 C-terminal" evidence="1">
    <location>
        <begin position="2"/>
        <end position="142"/>
    </location>
</feature>
<evidence type="ECO:0000259" key="2">
    <source>
        <dbReference type="Pfam" id="PF14393"/>
    </source>
</evidence>
<dbReference type="InterPro" id="IPR025536">
    <property type="entry name" value="DUF4422"/>
</dbReference>
<sequence length="420" mass="49085">MILFSLGTHSQDFSRMAKAADDYAAITDEEVIVQTGYTKYDFKHVKEHFDFCPKDKMEQFMDKANILVLQGGWGGICEAVDKGKRVVVLPRRNGVEHVHDQSQVAKKMDELGCVICCMNENDLPEMIEKARTYKFKPLRRGSAQIVTDTLNKWFHTSNKTQTIMDIKILVATHKKAHMPLDEMYLPIRVGNVLAKDDIGYKGDDTGENISEKNPYFCELTALYWGWKNVKADYIGLAHYRRHFSCRKGKWKYSLILTKEEADNFLAKADVVLPPKRKYFIESLSSHYKHTHDLEHLELTREIMRKQCPEYLPTFDKVMKRTSAHMFNMMIMKYEVLDSYCSWLFRILFALEKEIDVTHMSAFDARLFGRVSELLLDVWLRQNDIKYVETGFVQIGNENWRKKIKDFLSAKFAGRKYDKSK</sequence>
<evidence type="ECO:0000259" key="1">
    <source>
        <dbReference type="Pfam" id="PF04101"/>
    </source>
</evidence>
<comment type="caution">
    <text evidence="4">The sequence shown here is derived from an EMBL/GenBank/DDBJ whole genome shotgun (WGS) entry which is preliminary data.</text>
</comment>
<dbReference type="Proteomes" id="UP000291917">
    <property type="component" value="Unassembled WGS sequence"/>
</dbReference>
<gene>
    <name evidence="4" type="ORF">EAJ03_07350</name>
    <name evidence="3" type="ORF">F2Z23_08035</name>
</gene>
<reference evidence="3 6" key="1">
    <citation type="journal article" date="2019" name="Nat. Med.">
        <title>A library of human gut bacterial isolates paired with longitudinal multiomics data enables mechanistic microbiome research.</title>
        <authorList>
            <person name="Poyet M."/>
            <person name="Groussin M."/>
            <person name="Gibbons S.M."/>
            <person name="Avila-Pacheco J."/>
            <person name="Jiang X."/>
            <person name="Kearney S.M."/>
            <person name="Perrotta A.R."/>
            <person name="Berdy B."/>
            <person name="Zhao S."/>
            <person name="Lieberman T.D."/>
            <person name="Swanson P.K."/>
            <person name="Smith M."/>
            <person name="Roesemann S."/>
            <person name="Alexander J.E."/>
            <person name="Rich S.A."/>
            <person name="Livny J."/>
            <person name="Vlamakis H."/>
            <person name="Clish C."/>
            <person name="Bullock K."/>
            <person name="Deik A."/>
            <person name="Scott J."/>
            <person name="Pierce K.A."/>
            <person name="Xavier R.J."/>
            <person name="Alm E.J."/>
        </authorList>
    </citation>
    <scope>NUCLEOTIDE SEQUENCE [LARGE SCALE GENOMIC DNA]</scope>
    <source>
        <strain evidence="3 6">BIOML-A1</strain>
    </source>
</reference>
<evidence type="ECO:0000313" key="3">
    <source>
        <dbReference type="EMBL" id="KAA5274487.1"/>
    </source>
</evidence>
<reference evidence="4 5" key="2">
    <citation type="journal article" date="2019" name="Science, e1252229">
        <title>Invertible promoters mediate bacterial phase variation, antibiotic resistance, and host adaptation in the gut.</title>
        <authorList>
            <person name="Jiang X."/>
            <person name="Hall A.B."/>
            <person name="Arthur T.D."/>
            <person name="Plichta D.R."/>
            <person name="Covington C.T."/>
            <person name="Poyet M."/>
            <person name="Crothers J."/>
            <person name="Moses P.L."/>
            <person name="Tolonen A.C."/>
            <person name="Vlamakis H."/>
            <person name="Alm E.J."/>
            <person name="Xavier R.J."/>
        </authorList>
    </citation>
    <scope>NUCLEOTIDE SEQUENCE [LARGE SCALE GENOMIC DNA]</scope>
    <source>
        <strain evidence="5">bj_0095</strain>
        <strain evidence="4">Bj_0095</strain>
    </source>
</reference>
<dbReference type="Pfam" id="PF04101">
    <property type="entry name" value="Glyco_tran_28_C"/>
    <property type="match status" value="1"/>
</dbReference>